<evidence type="ECO:0000313" key="2">
    <source>
        <dbReference type="EMBL" id="CAF4225843.1"/>
    </source>
</evidence>
<feature type="compositionally biased region" description="Basic and acidic residues" evidence="1">
    <location>
        <begin position="97"/>
        <end position="109"/>
    </location>
</feature>
<evidence type="ECO:0000256" key="1">
    <source>
        <dbReference type="SAM" id="MobiDB-lite"/>
    </source>
</evidence>
<accession>A0A820D9X9</accession>
<dbReference type="EMBL" id="CAJOAY010010718">
    <property type="protein sequence ID" value="CAF4225843.1"/>
    <property type="molecule type" value="Genomic_DNA"/>
</dbReference>
<gene>
    <name evidence="2" type="ORF">OKA104_LOCUS42292</name>
</gene>
<feature type="region of interest" description="Disordered" evidence="1">
    <location>
        <begin position="79"/>
        <end position="118"/>
    </location>
</feature>
<protein>
    <submittedName>
        <fullName evidence="2">Uncharacterized protein</fullName>
    </submittedName>
</protein>
<reference evidence="2" key="1">
    <citation type="submission" date="2021-02" db="EMBL/GenBank/DDBJ databases">
        <authorList>
            <person name="Nowell W R."/>
        </authorList>
    </citation>
    <scope>NUCLEOTIDE SEQUENCE</scope>
</reference>
<dbReference type="Proteomes" id="UP000663881">
    <property type="component" value="Unassembled WGS sequence"/>
</dbReference>
<proteinExistence type="predicted"/>
<feature type="region of interest" description="Disordered" evidence="1">
    <location>
        <begin position="1"/>
        <end position="24"/>
    </location>
</feature>
<evidence type="ECO:0000313" key="3">
    <source>
        <dbReference type="Proteomes" id="UP000663881"/>
    </source>
</evidence>
<feature type="non-terminal residue" evidence="2">
    <location>
        <position position="279"/>
    </location>
</feature>
<dbReference type="AlphaFoldDB" id="A0A820D9X9"/>
<name>A0A820D9X9_9BILA</name>
<sequence>MLLEAQLKRQRQGTGNTDIDDDDNCMETEEQFLLQIAETNSKYVYVNTRVDYQYRSTALDNMCVYDYIRLYRKKPINSRDRKQLEAQADTSSSQPKDPQRGRPSSEREAFQAGHPQAASHVNIKRIKPVVPVLLGPPVPRRDRDDTKERYCRSILTLYFPWRSIQDVSDINQTWEEAFQIRQTRILPTSWKIINNIQLLQECKNDRDEHLQQVTEAAQTETDGDYSYPNHNDSDNDVENTEIFDVLEAIDITCIPTINDNTNKAEQIYFEKIVQAVDQA</sequence>
<comment type="caution">
    <text evidence="2">The sequence shown here is derived from an EMBL/GenBank/DDBJ whole genome shotgun (WGS) entry which is preliminary data.</text>
</comment>
<organism evidence="2 3">
    <name type="scientific">Adineta steineri</name>
    <dbReference type="NCBI Taxonomy" id="433720"/>
    <lineage>
        <taxon>Eukaryota</taxon>
        <taxon>Metazoa</taxon>
        <taxon>Spiralia</taxon>
        <taxon>Gnathifera</taxon>
        <taxon>Rotifera</taxon>
        <taxon>Eurotatoria</taxon>
        <taxon>Bdelloidea</taxon>
        <taxon>Adinetida</taxon>
        <taxon>Adinetidae</taxon>
        <taxon>Adineta</taxon>
    </lineage>
</organism>
<feature type="region of interest" description="Disordered" evidence="1">
    <location>
        <begin position="215"/>
        <end position="236"/>
    </location>
</feature>